<accession>A0A937AI06</accession>
<evidence type="ECO:0000259" key="4">
    <source>
        <dbReference type="Pfam" id="PF25221"/>
    </source>
</evidence>
<feature type="domain" description="Lnb-like transmembrane" evidence="4">
    <location>
        <begin position="251"/>
        <end position="387"/>
    </location>
</feature>
<keyword evidence="6" id="KW-1185">Reference proteome</keyword>
<evidence type="ECO:0000313" key="5">
    <source>
        <dbReference type="EMBL" id="MBL0763963.1"/>
    </source>
</evidence>
<dbReference type="Proteomes" id="UP000642920">
    <property type="component" value="Unassembled WGS sequence"/>
</dbReference>
<organism evidence="5 6">
    <name type="scientific">Marivirga atlantica</name>
    <dbReference type="NCBI Taxonomy" id="1548457"/>
    <lineage>
        <taxon>Bacteria</taxon>
        <taxon>Pseudomonadati</taxon>
        <taxon>Bacteroidota</taxon>
        <taxon>Cytophagia</taxon>
        <taxon>Cytophagales</taxon>
        <taxon>Marivirgaceae</taxon>
        <taxon>Marivirga</taxon>
    </lineage>
</organism>
<keyword evidence="1" id="KW-0472">Membrane</keyword>
<feature type="chain" id="PRO_5037366793" evidence="2">
    <location>
        <begin position="22"/>
        <end position="391"/>
    </location>
</feature>
<feature type="transmembrane region" description="Helical" evidence="1">
    <location>
        <begin position="286"/>
        <end position="305"/>
    </location>
</feature>
<keyword evidence="1" id="KW-0812">Transmembrane</keyword>
<gene>
    <name evidence="5" type="ORF">JKP34_01790</name>
</gene>
<feature type="domain" description="Lnb N-terminal periplasmic" evidence="3">
    <location>
        <begin position="29"/>
        <end position="167"/>
    </location>
</feature>
<feature type="transmembrane region" description="Helical" evidence="1">
    <location>
        <begin position="340"/>
        <end position="361"/>
    </location>
</feature>
<evidence type="ECO:0000259" key="3">
    <source>
        <dbReference type="Pfam" id="PF13387"/>
    </source>
</evidence>
<evidence type="ECO:0000256" key="1">
    <source>
        <dbReference type="SAM" id="Phobius"/>
    </source>
</evidence>
<dbReference type="RefSeq" id="WP_201917094.1">
    <property type="nucleotide sequence ID" value="NZ_JAERQG010000001.1"/>
</dbReference>
<feature type="signal peptide" evidence="2">
    <location>
        <begin position="1"/>
        <end position="21"/>
    </location>
</feature>
<feature type="transmembrane region" description="Helical" evidence="1">
    <location>
        <begin position="367"/>
        <end position="384"/>
    </location>
</feature>
<feature type="transmembrane region" description="Helical" evidence="1">
    <location>
        <begin position="257"/>
        <end position="274"/>
    </location>
</feature>
<dbReference type="EMBL" id="JAERQG010000001">
    <property type="protein sequence ID" value="MBL0763963.1"/>
    <property type="molecule type" value="Genomic_DNA"/>
</dbReference>
<keyword evidence="1" id="KW-1133">Transmembrane helix</keyword>
<name>A0A937AI06_9BACT</name>
<reference evidence="5" key="1">
    <citation type="submission" date="2021-01" db="EMBL/GenBank/DDBJ databases">
        <title>Marivirga sp. nov., isolated from intertidal surface sediments.</title>
        <authorList>
            <person name="Zhang M."/>
        </authorList>
    </citation>
    <scope>NUCLEOTIDE SEQUENCE</scope>
    <source>
        <strain evidence="5">SM1354</strain>
    </source>
</reference>
<sequence>MRLKLLLVLCICSFLVNVSLAQSRTQLSDQAKISLLTMAPGDQLHSGFGHTALWIKDPLRRIDVVFNYGVFDFDTPNFYLKFMRGKLDYKLGAGRVGYLIAEARHDERSLIEQELDFTLAEKNAIYDFLLENIKPENRYYKYDFFYDNCATRFRDLFEDVLGDQLEWRREAEGITMRDYLDIYLDDKPWQDFGIDLVLGAPTDKMATKSDEMFLPDLLMYHTDSAFVGNRKLVKQKKFLYEAPAEVETSGFQILPKHITWMLCLLGIFLSVRHFKSKLNDVLFNRILFVITGLVGWIIFFLWFLSDHGATINNWNIIWAMPLNVFFAFMLFKKPAKNWHTLYYGIFGVSCFMLLGFFYVLPQSFHPAVFPIILYFTFKSFNLLYRTKKMNV</sequence>
<proteinExistence type="predicted"/>
<dbReference type="Pfam" id="PF13387">
    <property type="entry name" value="Lnb_N"/>
    <property type="match status" value="1"/>
</dbReference>
<comment type="caution">
    <text evidence="5">The sequence shown here is derived from an EMBL/GenBank/DDBJ whole genome shotgun (WGS) entry which is preliminary data.</text>
</comment>
<feature type="transmembrane region" description="Helical" evidence="1">
    <location>
        <begin position="311"/>
        <end position="331"/>
    </location>
</feature>
<protein>
    <submittedName>
        <fullName evidence="5">DUF4105 domain-containing protein</fullName>
    </submittedName>
</protein>
<evidence type="ECO:0000256" key="2">
    <source>
        <dbReference type="SAM" id="SignalP"/>
    </source>
</evidence>
<dbReference type="Pfam" id="PF25221">
    <property type="entry name" value="5TMH_Lnb"/>
    <property type="match status" value="1"/>
</dbReference>
<keyword evidence="2" id="KW-0732">Signal</keyword>
<dbReference type="InterPro" id="IPR057436">
    <property type="entry name" value="5TMH_Lnb"/>
</dbReference>
<evidence type="ECO:0000313" key="6">
    <source>
        <dbReference type="Proteomes" id="UP000642920"/>
    </source>
</evidence>
<dbReference type="AlphaFoldDB" id="A0A937AI06"/>
<dbReference type="InterPro" id="IPR025178">
    <property type="entry name" value="Lnb_N"/>
</dbReference>